<feature type="transmembrane region" description="Helical" evidence="1">
    <location>
        <begin position="6"/>
        <end position="28"/>
    </location>
</feature>
<evidence type="ECO:0000313" key="3">
    <source>
        <dbReference type="Proteomes" id="UP001501169"/>
    </source>
</evidence>
<protein>
    <recommendedName>
        <fullName evidence="4">Thioredoxin domain-containing protein</fullName>
    </recommendedName>
</protein>
<reference evidence="3" key="1">
    <citation type="journal article" date="2019" name="Int. J. Syst. Evol. Microbiol.">
        <title>The Global Catalogue of Microorganisms (GCM) 10K type strain sequencing project: providing services to taxonomists for standard genome sequencing and annotation.</title>
        <authorList>
            <consortium name="The Broad Institute Genomics Platform"/>
            <consortium name="The Broad Institute Genome Sequencing Center for Infectious Disease"/>
            <person name="Wu L."/>
            <person name="Ma J."/>
        </authorList>
    </citation>
    <scope>NUCLEOTIDE SEQUENCE [LARGE SCALE GENOMIC DNA]</scope>
    <source>
        <strain evidence="3">JCM 14331</strain>
    </source>
</reference>
<dbReference type="InterPro" id="IPR036249">
    <property type="entry name" value="Thioredoxin-like_sf"/>
</dbReference>
<comment type="caution">
    <text evidence="2">The sequence shown here is derived from an EMBL/GenBank/DDBJ whole genome shotgun (WGS) entry which is preliminary data.</text>
</comment>
<dbReference type="SUPFAM" id="SSF52833">
    <property type="entry name" value="Thioredoxin-like"/>
    <property type="match status" value="1"/>
</dbReference>
<proteinExistence type="predicted"/>
<accession>A0ABP3NKU2</accession>
<dbReference type="Proteomes" id="UP001501169">
    <property type="component" value="Unassembled WGS sequence"/>
</dbReference>
<evidence type="ECO:0008006" key="4">
    <source>
        <dbReference type="Google" id="ProtNLM"/>
    </source>
</evidence>
<evidence type="ECO:0000313" key="2">
    <source>
        <dbReference type="EMBL" id="GAA0547313.1"/>
    </source>
</evidence>
<gene>
    <name evidence="2" type="ORF">GCM10009098_13620</name>
</gene>
<keyword evidence="3" id="KW-1185">Reference proteome</keyword>
<dbReference type="Gene3D" id="3.40.30.10">
    <property type="entry name" value="Glutaredoxin"/>
    <property type="match status" value="1"/>
</dbReference>
<evidence type="ECO:0000256" key="1">
    <source>
        <dbReference type="SAM" id="Phobius"/>
    </source>
</evidence>
<dbReference type="EMBL" id="BAAAEO010000002">
    <property type="protein sequence ID" value="GAA0547313.1"/>
    <property type="molecule type" value="Genomic_DNA"/>
</dbReference>
<keyword evidence="1" id="KW-0472">Membrane</keyword>
<sequence length="189" mass="21115">MDAAVMYIVLGIMLFSLTLNLMLTLNIMRVLQRLPMAEALPLTPPLQAVIPTMSATLLHTKQRISFNAGEQPAVLVFLSSHCPKCEEKKSEVEALLPLAAAAELHVWLVSSESSWRVKRFLSSAALQQRAVFTRPKHYKALNPRQVSPFYLFIDHEARLQAGGTLGDENWQSFREQMLAIQVATGEQGE</sequence>
<keyword evidence="1" id="KW-1133">Transmembrane helix</keyword>
<name>A0ABP3NKU2_9GAMM</name>
<organism evidence="2 3">
    <name type="scientific">Rheinheimera aquimaris</name>
    <dbReference type="NCBI Taxonomy" id="412437"/>
    <lineage>
        <taxon>Bacteria</taxon>
        <taxon>Pseudomonadati</taxon>
        <taxon>Pseudomonadota</taxon>
        <taxon>Gammaproteobacteria</taxon>
        <taxon>Chromatiales</taxon>
        <taxon>Chromatiaceae</taxon>
        <taxon>Rheinheimera</taxon>
    </lineage>
</organism>
<keyword evidence="1" id="KW-0812">Transmembrane</keyword>